<keyword evidence="3" id="KW-1185">Reference proteome</keyword>
<name>A0AAV4X7M3_9ARAC</name>
<reference evidence="2 3" key="1">
    <citation type="submission" date="2021-06" db="EMBL/GenBank/DDBJ databases">
        <title>Caerostris darwini draft genome.</title>
        <authorList>
            <person name="Kono N."/>
            <person name="Arakawa K."/>
        </authorList>
    </citation>
    <scope>NUCLEOTIDE SEQUENCE [LARGE SCALE GENOMIC DNA]</scope>
</reference>
<protein>
    <recommendedName>
        <fullName evidence="4">Wingless</fullName>
    </recommendedName>
</protein>
<gene>
    <name evidence="2" type="ORF">CDAR_562771</name>
</gene>
<dbReference type="AlphaFoldDB" id="A0AAV4X7M3"/>
<organism evidence="2 3">
    <name type="scientific">Caerostris darwini</name>
    <dbReference type="NCBI Taxonomy" id="1538125"/>
    <lineage>
        <taxon>Eukaryota</taxon>
        <taxon>Metazoa</taxon>
        <taxon>Ecdysozoa</taxon>
        <taxon>Arthropoda</taxon>
        <taxon>Chelicerata</taxon>
        <taxon>Arachnida</taxon>
        <taxon>Araneae</taxon>
        <taxon>Araneomorphae</taxon>
        <taxon>Entelegynae</taxon>
        <taxon>Araneoidea</taxon>
        <taxon>Araneidae</taxon>
        <taxon>Caerostris</taxon>
    </lineage>
</organism>
<feature type="region of interest" description="Disordered" evidence="1">
    <location>
        <begin position="22"/>
        <end position="42"/>
    </location>
</feature>
<sequence length="80" mass="9336">MLDDARRQQEALKIPFSLFQPLHQDRGPEQRGVQVPAGRPVRQAEQRQLRGAVRRMHAQLARHSAGPRQRIHPLERRLHP</sequence>
<evidence type="ECO:0000313" key="2">
    <source>
        <dbReference type="EMBL" id="GIY90602.1"/>
    </source>
</evidence>
<evidence type="ECO:0008006" key="4">
    <source>
        <dbReference type="Google" id="ProtNLM"/>
    </source>
</evidence>
<dbReference type="Proteomes" id="UP001054837">
    <property type="component" value="Unassembled WGS sequence"/>
</dbReference>
<evidence type="ECO:0000313" key="3">
    <source>
        <dbReference type="Proteomes" id="UP001054837"/>
    </source>
</evidence>
<dbReference type="EMBL" id="BPLQ01015714">
    <property type="protein sequence ID" value="GIY90602.1"/>
    <property type="molecule type" value="Genomic_DNA"/>
</dbReference>
<comment type="caution">
    <text evidence="2">The sequence shown here is derived from an EMBL/GenBank/DDBJ whole genome shotgun (WGS) entry which is preliminary data.</text>
</comment>
<feature type="region of interest" description="Disordered" evidence="1">
    <location>
        <begin position="60"/>
        <end position="80"/>
    </location>
</feature>
<accession>A0AAV4X7M3</accession>
<evidence type="ECO:0000256" key="1">
    <source>
        <dbReference type="SAM" id="MobiDB-lite"/>
    </source>
</evidence>
<proteinExistence type="predicted"/>